<dbReference type="InterPro" id="IPR006603">
    <property type="entry name" value="PQ-loop_rpt"/>
</dbReference>
<dbReference type="GO" id="GO:0005774">
    <property type="term" value="C:vacuolar membrane"/>
    <property type="evidence" value="ECO:0007669"/>
    <property type="project" value="TreeGrafter"/>
</dbReference>
<dbReference type="Gene3D" id="1.20.1280.290">
    <property type="match status" value="1"/>
</dbReference>
<sequence>MGKYNKLQGLKRNLFTQIFYFIDIFHSVVGQFLPAGNLELEEEEIFNLAFFYSSTIQEQYRRIYGGNENLVRANDVFFAVHALILSCITFGQTFLYKKNRNQRLSAFAISLTFITFLGILSMYLKVASGLSEWIDLLYFISYIKLGLSLIKYIPQAYINYKRKSTVGWSIHNIALDFTGGTLSLLQLILDAYLADDWSGISGDPVKFGLGSVSLTFDLLFMGQHYILYRDRNDYSNDEDKKELRDYNA</sequence>
<keyword evidence="13" id="KW-1185">Reference proteome</keyword>
<feature type="transmembrane region" description="Helical" evidence="11">
    <location>
        <begin position="136"/>
        <end position="154"/>
    </location>
</feature>
<dbReference type="EMBL" id="CAJVPI010000427">
    <property type="protein sequence ID" value="CAG8533779.1"/>
    <property type="molecule type" value="Genomic_DNA"/>
</dbReference>
<keyword evidence="4 11" id="KW-0812">Transmembrane</keyword>
<comment type="similarity">
    <text evidence="2">Belongs to the cystinosin family.</text>
</comment>
<dbReference type="AlphaFoldDB" id="A0A9N9AKP6"/>
<feature type="transmembrane region" description="Helical" evidence="11">
    <location>
        <begin position="166"/>
        <end position="189"/>
    </location>
</feature>
<organism evidence="12 13">
    <name type="scientific">Paraglomus brasilianum</name>
    <dbReference type="NCBI Taxonomy" id="144538"/>
    <lineage>
        <taxon>Eukaryota</taxon>
        <taxon>Fungi</taxon>
        <taxon>Fungi incertae sedis</taxon>
        <taxon>Mucoromycota</taxon>
        <taxon>Glomeromycotina</taxon>
        <taxon>Glomeromycetes</taxon>
        <taxon>Paraglomerales</taxon>
        <taxon>Paraglomeraceae</taxon>
        <taxon>Paraglomus</taxon>
    </lineage>
</organism>
<keyword evidence="8 11" id="KW-0472">Membrane</keyword>
<gene>
    <name evidence="12" type="ORF">PBRASI_LOCUS4241</name>
</gene>
<accession>A0A9N9AKP6</accession>
<evidence type="ECO:0000256" key="5">
    <source>
        <dbReference type="ARBA" id="ARBA00022737"/>
    </source>
</evidence>
<evidence type="ECO:0000256" key="9">
    <source>
        <dbReference type="ARBA" id="ARBA00023228"/>
    </source>
</evidence>
<feature type="transmembrane region" description="Helical" evidence="11">
    <location>
        <begin position="209"/>
        <end position="228"/>
    </location>
</feature>
<dbReference type="OrthoDB" id="75720at2759"/>
<evidence type="ECO:0000313" key="13">
    <source>
        <dbReference type="Proteomes" id="UP000789739"/>
    </source>
</evidence>
<evidence type="ECO:0000256" key="11">
    <source>
        <dbReference type="SAM" id="Phobius"/>
    </source>
</evidence>
<feature type="transmembrane region" description="Helical" evidence="11">
    <location>
        <begin position="12"/>
        <end position="33"/>
    </location>
</feature>
<keyword evidence="6" id="KW-0769">Symport</keyword>
<evidence type="ECO:0000256" key="2">
    <source>
        <dbReference type="ARBA" id="ARBA00006855"/>
    </source>
</evidence>
<name>A0A9N9AKP6_9GLOM</name>
<dbReference type="InterPro" id="IPR005282">
    <property type="entry name" value="LC_transporter"/>
</dbReference>
<dbReference type="SMART" id="SM00679">
    <property type="entry name" value="CTNS"/>
    <property type="match status" value="1"/>
</dbReference>
<evidence type="ECO:0000313" key="12">
    <source>
        <dbReference type="EMBL" id="CAG8533779.1"/>
    </source>
</evidence>
<evidence type="ECO:0000256" key="3">
    <source>
        <dbReference type="ARBA" id="ARBA00022448"/>
    </source>
</evidence>
<dbReference type="Proteomes" id="UP000789739">
    <property type="component" value="Unassembled WGS sequence"/>
</dbReference>
<dbReference type="FunFam" id="1.20.1280.290:FF:000016">
    <property type="entry name" value="Cystinosin homolog"/>
    <property type="match status" value="1"/>
</dbReference>
<keyword evidence="3" id="KW-0813">Transport</keyword>
<evidence type="ECO:0000256" key="4">
    <source>
        <dbReference type="ARBA" id="ARBA00022692"/>
    </source>
</evidence>
<protein>
    <submittedName>
        <fullName evidence="12">3488_t:CDS:1</fullName>
    </submittedName>
</protein>
<comment type="catalytic activity">
    <reaction evidence="10">
        <text>L-cystine(out) + H(+)(out) = L-cystine(in) + H(+)(in)</text>
        <dbReference type="Rhea" id="RHEA:66172"/>
        <dbReference type="ChEBI" id="CHEBI:15378"/>
        <dbReference type="ChEBI" id="CHEBI:35491"/>
    </reaction>
    <physiologicalReaction direction="left-to-right" evidence="10">
        <dbReference type="Rhea" id="RHEA:66173"/>
    </physiologicalReaction>
</comment>
<evidence type="ECO:0000256" key="6">
    <source>
        <dbReference type="ARBA" id="ARBA00022847"/>
    </source>
</evidence>
<evidence type="ECO:0000256" key="1">
    <source>
        <dbReference type="ARBA" id="ARBA00004155"/>
    </source>
</evidence>
<proteinExistence type="inferred from homology"/>
<dbReference type="PANTHER" id="PTHR13131">
    <property type="entry name" value="CYSTINOSIN"/>
    <property type="match status" value="1"/>
</dbReference>
<comment type="caution">
    <text evidence="12">The sequence shown here is derived from an EMBL/GenBank/DDBJ whole genome shotgun (WGS) entry which is preliminary data.</text>
</comment>
<dbReference type="GO" id="GO:0015293">
    <property type="term" value="F:symporter activity"/>
    <property type="evidence" value="ECO:0007669"/>
    <property type="project" value="UniProtKB-KW"/>
</dbReference>
<evidence type="ECO:0000256" key="10">
    <source>
        <dbReference type="ARBA" id="ARBA00048473"/>
    </source>
</evidence>
<keyword evidence="7 11" id="KW-1133">Transmembrane helix</keyword>
<dbReference type="Pfam" id="PF04193">
    <property type="entry name" value="PQ-loop"/>
    <property type="match status" value="1"/>
</dbReference>
<evidence type="ECO:0000256" key="8">
    <source>
        <dbReference type="ARBA" id="ARBA00023136"/>
    </source>
</evidence>
<dbReference type="PANTHER" id="PTHR13131:SF5">
    <property type="entry name" value="CYSTINOSIN"/>
    <property type="match status" value="1"/>
</dbReference>
<feature type="transmembrane region" description="Helical" evidence="11">
    <location>
        <begin position="76"/>
        <end position="95"/>
    </location>
</feature>
<keyword evidence="9" id="KW-0458">Lysosome</keyword>
<evidence type="ECO:0000256" key="7">
    <source>
        <dbReference type="ARBA" id="ARBA00022989"/>
    </source>
</evidence>
<dbReference type="GO" id="GO:0015184">
    <property type="term" value="F:L-cystine transmembrane transporter activity"/>
    <property type="evidence" value="ECO:0007669"/>
    <property type="project" value="TreeGrafter"/>
</dbReference>
<comment type="subcellular location">
    <subcellularLocation>
        <location evidence="1">Lysosome membrane</location>
        <topology evidence="1">Multi-pass membrane protein</topology>
    </subcellularLocation>
</comment>
<reference evidence="12" key="1">
    <citation type="submission" date="2021-06" db="EMBL/GenBank/DDBJ databases">
        <authorList>
            <person name="Kallberg Y."/>
            <person name="Tangrot J."/>
            <person name="Rosling A."/>
        </authorList>
    </citation>
    <scope>NUCLEOTIDE SEQUENCE</scope>
    <source>
        <strain evidence="12">BR232B</strain>
    </source>
</reference>
<feature type="transmembrane region" description="Helical" evidence="11">
    <location>
        <begin position="104"/>
        <end position="124"/>
    </location>
</feature>
<keyword evidence="5" id="KW-0677">Repeat</keyword>